<dbReference type="GeneID" id="87954051"/>
<keyword evidence="3" id="KW-1185">Reference proteome</keyword>
<feature type="region of interest" description="Disordered" evidence="1">
    <location>
        <begin position="1"/>
        <end position="75"/>
    </location>
</feature>
<feature type="region of interest" description="Disordered" evidence="1">
    <location>
        <begin position="142"/>
        <end position="188"/>
    </location>
</feature>
<feature type="region of interest" description="Disordered" evidence="1">
    <location>
        <begin position="86"/>
        <end position="105"/>
    </location>
</feature>
<evidence type="ECO:0000256" key="1">
    <source>
        <dbReference type="SAM" id="MobiDB-lite"/>
    </source>
</evidence>
<evidence type="ECO:0000313" key="2">
    <source>
        <dbReference type="EMBL" id="WRT64979.1"/>
    </source>
</evidence>
<proteinExistence type="predicted"/>
<reference evidence="2 3" key="1">
    <citation type="submission" date="2024-01" db="EMBL/GenBank/DDBJ databases">
        <title>Comparative genomics of Cryptococcus and Kwoniella reveals pathogenesis evolution and contrasting modes of karyotype evolution via chromosome fusion or intercentromeric recombination.</title>
        <authorList>
            <person name="Coelho M.A."/>
            <person name="David-Palma M."/>
            <person name="Shea T."/>
            <person name="Bowers K."/>
            <person name="McGinley-Smith S."/>
            <person name="Mohammad A.W."/>
            <person name="Gnirke A."/>
            <person name="Yurkov A.M."/>
            <person name="Nowrousian M."/>
            <person name="Sun S."/>
            <person name="Cuomo C.A."/>
            <person name="Heitman J."/>
        </authorList>
    </citation>
    <scope>NUCLEOTIDE SEQUENCE [LARGE SCALE GENOMIC DNA]</scope>
    <source>
        <strain evidence="2">CBS 11374</strain>
    </source>
</reference>
<sequence length="355" mass="39058">MEDPPSPREEVSPSPIKRPRIKDRGNTPLETLKTTSQSPVSTDPQTTIISDAESQTPKTYIHTQIHSPHHGIATDQGESYWQRSYWSNPYPYPQSQPQPYYRYPIPSAQTNQPILPQQSHLMSFRSIPHSSASLSYSLSSGYSAAHLPSTRPPTPSTPQGKSTMKTGYHQPSSATASSTTPIPAPSSYIHRMLPSRIPHLSHPQQQQQQQHPPPPSSAPQRNSPSTYPEAAQSAVNTIQTLNSRQRNSLSPPLRSIPTTTTEHGSPEPEPRVTVTGKGKGKGKGKHKGIPGPKARISHEAKVIIAEHIISKGVTTANLDELAQTTGLTKQQIKSQLVDNRQNVRRQLNEFVRGLQ</sequence>
<name>A0ABZ1CUF8_9TREE</name>
<feature type="region of interest" description="Disordered" evidence="1">
    <location>
        <begin position="200"/>
        <end position="293"/>
    </location>
</feature>
<feature type="compositionally biased region" description="Polar residues" evidence="1">
    <location>
        <begin position="233"/>
        <end position="263"/>
    </location>
</feature>
<feature type="compositionally biased region" description="Low complexity" evidence="1">
    <location>
        <begin position="200"/>
        <end position="210"/>
    </location>
</feature>
<feature type="compositionally biased region" description="Low complexity" evidence="1">
    <location>
        <begin position="171"/>
        <end position="187"/>
    </location>
</feature>
<protein>
    <recommendedName>
        <fullName evidence="4">Nascent polypeptide-associated complex subunit alpha-like UBA domain-containing protein</fullName>
    </recommendedName>
</protein>
<dbReference type="RefSeq" id="XP_062789719.1">
    <property type="nucleotide sequence ID" value="XM_062933668.1"/>
</dbReference>
<evidence type="ECO:0000313" key="3">
    <source>
        <dbReference type="Proteomes" id="UP001329825"/>
    </source>
</evidence>
<feature type="compositionally biased region" description="Basic residues" evidence="1">
    <location>
        <begin position="278"/>
        <end position="288"/>
    </location>
</feature>
<gene>
    <name evidence="2" type="ORF">IL334_001920</name>
</gene>
<organism evidence="2 3">
    <name type="scientific">Kwoniella shivajii</name>
    <dbReference type="NCBI Taxonomy" id="564305"/>
    <lineage>
        <taxon>Eukaryota</taxon>
        <taxon>Fungi</taxon>
        <taxon>Dikarya</taxon>
        <taxon>Basidiomycota</taxon>
        <taxon>Agaricomycotina</taxon>
        <taxon>Tremellomycetes</taxon>
        <taxon>Tremellales</taxon>
        <taxon>Cryptococcaceae</taxon>
        <taxon>Kwoniella</taxon>
    </lineage>
</organism>
<feature type="compositionally biased region" description="Polar residues" evidence="1">
    <location>
        <begin position="28"/>
        <end position="66"/>
    </location>
</feature>
<feature type="compositionally biased region" description="Basic and acidic residues" evidence="1">
    <location>
        <begin position="1"/>
        <end position="11"/>
    </location>
</feature>
<evidence type="ECO:0008006" key="4">
    <source>
        <dbReference type="Google" id="ProtNLM"/>
    </source>
</evidence>
<dbReference type="Proteomes" id="UP001329825">
    <property type="component" value="Chromosome 2"/>
</dbReference>
<dbReference type="EMBL" id="CP141882">
    <property type="protein sequence ID" value="WRT64979.1"/>
    <property type="molecule type" value="Genomic_DNA"/>
</dbReference>
<accession>A0ABZ1CUF8</accession>